<evidence type="ECO:0000313" key="3">
    <source>
        <dbReference type="Proteomes" id="UP000652567"/>
    </source>
</evidence>
<keyword evidence="1" id="KW-0732">Signal</keyword>
<evidence type="ECO:0008006" key="4">
    <source>
        <dbReference type="Google" id="ProtNLM"/>
    </source>
</evidence>
<organism evidence="2 3">
    <name type="scientific">Cellvibrio polysaccharolyticus</name>
    <dbReference type="NCBI Taxonomy" id="2082724"/>
    <lineage>
        <taxon>Bacteria</taxon>
        <taxon>Pseudomonadati</taxon>
        <taxon>Pseudomonadota</taxon>
        <taxon>Gammaproteobacteria</taxon>
        <taxon>Cellvibrionales</taxon>
        <taxon>Cellvibrionaceae</taxon>
        <taxon>Cellvibrio</taxon>
    </lineage>
</organism>
<evidence type="ECO:0000256" key="1">
    <source>
        <dbReference type="SAM" id="SignalP"/>
    </source>
</evidence>
<feature type="chain" id="PRO_5037045850" description="Lysozyme inhibitor LprI N-terminal domain-containing protein" evidence="1">
    <location>
        <begin position="20"/>
        <end position="172"/>
    </location>
</feature>
<protein>
    <recommendedName>
        <fullName evidence="4">Lysozyme inhibitor LprI N-terminal domain-containing protein</fullName>
    </recommendedName>
</protein>
<gene>
    <name evidence="2" type="ORF">C4F51_06070</name>
</gene>
<name>A0A928V0X2_9GAMM</name>
<dbReference type="EMBL" id="PRDL01000001">
    <property type="protein sequence ID" value="MBE8716755.1"/>
    <property type="molecule type" value="Genomic_DNA"/>
</dbReference>
<dbReference type="Proteomes" id="UP000652567">
    <property type="component" value="Unassembled WGS sequence"/>
</dbReference>
<sequence>MKKIMTLLALFCLSATALACDESCLREQAMKTHNIKFPTYLDSQYCRNTSIDFLLNARKSLQHYHDERLNTAHRGGIRNIRNFLEQRREWLNECDQYLTLTMQGRLFRSKETSDQIFHTIGQVSEELNRLIGIPASANEDSMTLTEIARQRFEQMFRQLDHHRTDLQLRGLL</sequence>
<comment type="caution">
    <text evidence="2">The sequence shown here is derived from an EMBL/GenBank/DDBJ whole genome shotgun (WGS) entry which is preliminary data.</text>
</comment>
<feature type="signal peptide" evidence="1">
    <location>
        <begin position="1"/>
        <end position="19"/>
    </location>
</feature>
<keyword evidence="3" id="KW-1185">Reference proteome</keyword>
<dbReference type="RefSeq" id="WP_193908076.1">
    <property type="nucleotide sequence ID" value="NZ_PRDL01000001.1"/>
</dbReference>
<dbReference type="PROSITE" id="PS51257">
    <property type="entry name" value="PROKAR_LIPOPROTEIN"/>
    <property type="match status" value="1"/>
</dbReference>
<dbReference type="AlphaFoldDB" id="A0A928V0X2"/>
<reference evidence="2" key="1">
    <citation type="submission" date="2018-07" db="EMBL/GenBank/DDBJ databases">
        <title>Genome assembly of strain Ka43.</title>
        <authorList>
            <person name="Kukolya J."/>
            <person name="Nagy I."/>
            <person name="Horvath B."/>
            <person name="Toth A."/>
        </authorList>
    </citation>
    <scope>NUCLEOTIDE SEQUENCE</scope>
    <source>
        <strain evidence="2">KB43</strain>
    </source>
</reference>
<evidence type="ECO:0000313" key="2">
    <source>
        <dbReference type="EMBL" id="MBE8716755.1"/>
    </source>
</evidence>
<accession>A0A928V0X2</accession>
<proteinExistence type="predicted"/>